<proteinExistence type="predicted"/>
<feature type="compositionally biased region" description="Polar residues" evidence="1">
    <location>
        <begin position="1"/>
        <end position="14"/>
    </location>
</feature>
<dbReference type="EMBL" id="KZ857545">
    <property type="protein sequence ID" value="RDX40608.1"/>
    <property type="molecule type" value="Genomic_DNA"/>
</dbReference>
<feature type="compositionally biased region" description="Basic and acidic residues" evidence="1">
    <location>
        <begin position="29"/>
        <end position="38"/>
    </location>
</feature>
<reference evidence="2 3" key="1">
    <citation type="journal article" date="2018" name="Biotechnol. Biofuels">
        <title>Integrative visual omics of the white-rot fungus Polyporus brumalis exposes the biotechnological potential of its oxidative enzymes for delignifying raw plant biomass.</title>
        <authorList>
            <person name="Miyauchi S."/>
            <person name="Rancon A."/>
            <person name="Drula E."/>
            <person name="Hage H."/>
            <person name="Chaduli D."/>
            <person name="Favel A."/>
            <person name="Grisel S."/>
            <person name="Henrissat B."/>
            <person name="Herpoel-Gimbert I."/>
            <person name="Ruiz-Duenas F.J."/>
            <person name="Chevret D."/>
            <person name="Hainaut M."/>
            <person name="Lin J."/>
            <person name="Wang M."/>
            <person name="Pangilinan J."/>
            <person name="Lipzen A."/>
            <person name="Lesage-Meessen L."/>
            <person name="Navarro D."/>
            <person name="Riley R."/>
            <person name="Grigoriev I.V."/>
            <person name="Zhou S."/>
            <person name="Raouche S."/>
            <person name="Rosso M.N."/>
        </authorList>
    </citation>
    <scope>NUCLEOTIDE SEQUENCE [LARGE SCALE GENOMIC DNA]</scope>
    <source>
        <strain evidence="2 3">BRFM 1820</strain>
    </source>
</reference>
<accession>A0A371CJZ6</accession>
<protein>
    <submittedName>
        <fullName evidence="2">Uncharacterized protein</fullName>
    </submittedName>
</protein>
<evidence type="ECO:0000313" key="2">
    <source>
        <dbReference type="EMBL" id="RDX40608.1"/>
    </source>
</evidence>
<dbReference type="Proteomes" id="UP000256964">
    <property type="component" value="Unassembled WGS sequence"/>
</dbReference>
<gene>
    <name evidence="2" type="ORF">OH76DRAFT_1490133</name>
</gene>
<evidence type="ECO:0000256" key="1">
    <source>
        <dbReference type="SAM" id="MobiDB-lite"/>
    </source>
</evidence>
<feature type="compositionally biased region" description="Acidic residues" evidence="1">
    <location>
        <begin position="39"/>
        <end position="49"/>
    </location>
</feature>
<organism evidence="2 3">
    <name type="scientific">Lentinus brumalis</name>
    <dbReference type="NCBI Taxonomy" id="2498619"/>
    <lineage>
        <taxon>Eukaryota</taxon>
        <taxon>Fungi</taxon>
        <taxon>Dikarya</taxon>
        <taxon>Basidiomycota</taxon>
        <taxon>Agaricomycotina</taxon>
        <taxon>Agaricomycetes</taxon>
        <taxon>Polyporales</taxon>
        <taxon>Polyporaceae</taxon>
        <taxon>Lentinus</taxon>
    </lineage>
</organism>
<keyword evidence="3" id="KW-1185">Reference proteome</keyword>
<evidence type="ECO:0000313" key="3">
    <source>
        <dbReference type="Proteomes" id="UP000256964"/>
    </source>
</evidence>
<name>A0A371CJZ6_9APHY</name>
<sequence>MSSKRPSSHTSPARSSRLRRRVDGDDEQPDIKKEKGVEEEAAVEEGEDDDVVSVAYSEDARIVDDINDDRSVIAEDGETVVWEGDQAHAAVAGEPAAVDPEELVFDIWVDPKSLRNIRRYVQTYAPQEAMFSLAMVPLDNCTWLPDGSLGYQEVPVRLRTVGTVVGQAFHADVLHYPEFVCRIELARGVDKTALRRIYHTCVPHKPVPPYFEAYKRYGQHSSTFESVFNSPDGVRAGALARTLPFTSVLIGSVVLVESTVRRIVGGMEFTMSAIHRIAAAVVVLLQ</sequence>
<feature type="region of interest" description="Disordered" evidence="1">
    <location>
        <begin position="1"/>
        <end position="49"/>
    </location>
</feature>
<dbReference type="AlphaFoldDB" id="A0A371CJZ6"/>